<evidence type="ECO:0000313" key="3">
    <source>
        <dbReference type="Proteomes" id="UP000178650"/>
    </source>
</evidence>
<proteinExistence type="predicted"/>
<evidence type="ECO:0000313" key="2">
    <source>
        <dbReference type="EMBL" id="OGZ78699.1"/>
    </source>
</evidence>
<protein>
    <recommendedName>
        <fullName evidence="4">HTH deoR-type domain-containing protein</fullName>
    </recommendedName>
</protein>
<dbReference type="Gene3D" id="1.10.10.10">
    <property type="entry name" value="Winged helix-like DNA-binding domain superfamily/Winged helix DNA-binding domain"/>
    <property type="match status" value="1"/>
</dbReference>
<dbReference type="Proteomes" id="UP000178650">
    <property type="component" value="Unassembled WGS sequence"/>
</dbReference>
<feature type="transmembrane region" description="Helical" evidence="1">
    <location>
        <begin position="6"/>
        <end position="23"/>
    </location>
</feature>
<keyword evidence="1" id="KW-1133">Transmembrane helix</keyword>
<reference evidence="2 3" key="1">
    <citation type="journal article" date="2016" name="Nat. Commun.">
        <title>Thousands of microbial genomes shed light on interconnected biogeochemical processes in an aquifer system.</title>
        <authorList>
            <person name="Anantharaman K."/>
            <person name="Brown C.T."/>
            <person name="Hug L.A."/>
            <person name="Sharon I."/>
            <person name="Castelle C.J."/>
            <person name="Probst A.J."/>
            <person name="Thomas B.C."/>
            <person name="Singh A."/>
            <person name="Wilkins M.J."/>
            <person name="Karaoz U."/>
            <person name="Brodie E.L."/>
            <person name="Williams K.H."/>
            <person name="Hubbard S.S."/>
            <person name="Banfield J.F."/>
        </authorList>
    </citation>
    <scope>NUCLEOTIDE SEQUENCE [LARGE SCALE GENOMIC DNA]</scope>
</reference>
<keyword evidence="1" id="KW-0812">Transmembrane</keyword>
<evidence type="ECO:0008006" key="4">
    <source>
        <dbReference type="Google" id="ProtNLM"/>
    </source>
</evidence>
<dbReference type="SUPFAM" id="SSF46785">
    <property type="entry name" value="Winged helix' DNA-binding domain"/>
    <property type="match status" value="1"/>
</dbReference>
<comment type="caution">
    <text evidence="2">The sequence shown here is derived from an EMBL/GenBank/DDBJ whole genome shotgun (WGS) entry which is preliminary data.</text>
</comment>
<dbReference type="InterPro" id="IPR036390">
    <property type="entry name" value="WH_DNA-bd_sf"/>
</dbReference>
<keyword evidence="1" id="KW-0472">Membrane</keyword>
<gene>
    <name evidence="2" type="ORF">A2358_02755</name>
</gene>
<sequence length="100" mass="11603">MDYLTIILIFIITGLGVWIWQLLRVRVRPGIIEKQAEKMATNRQEVLKFLENVERIRNNDVEKLLKVSNATAERYLAELEKEGVLKQVGDIGQGVYYVKI</sequence>
<evidence type="ECO:0000256" key="1">
    <source>
        <dbReference type="SAM" id="Phobius"/>
    </source>
</evidence>
<accession>A0A1G2IUY9</accession>
<name>A0A1G2IUY9_9BACT</name>
<dbReference type="STRING" id="1802223.A2358_02755"/>
<dbReference type="AlphaFoldDB" id="A0A1G2IUY9"/>
<dbReference type="EMBL" id="MHPJ01000015">
    <property type="protein sequence ID" value="OGZ78699.1"/>
    <property type="molecule type" value="Genomic_DNA"/>
</dbReference>
<dbReference type="InterPro" id="IPR036388">
    <property type="entry name" value="WH-like_DNA-bd_sf"/>
</dbReference>
<organism evidence="2 3">
    <name type="scientific">Candidatus Staskawiczbacteria bacterium RIFOXYB1_FULL_37_44</name>
    <dbReference type="NCBI Taxonomy" id="1802223"/>
    <lineage>
        <taxon>Bacteria</taxon>
        <taxon>Candidatus Staskawicziibacteriota</taxon>
    </lineage>
</organism>